<dbReference type="PROSITE" id="PS50835">
    <property type="entry name" value="IG_LIKE"/>
    <property type="match status" value="2"/>
</dbReference>
<feature type="region of interest" description="Disordered" evidence="2">
    <location>
        <begin position="1"/>
        <end position="38"/>
    </location>
</feature>
<feature type="compositionally biased region" description="Polar residues" evidence="2">
    <location>
        <begin position="1"/>
        <end position="21"/>
    </location>
</feature>
<accession>A0ABY6L2I2</accession>
<dbReference type="InterPro" id="IPR007110">
    <property type="entry name" value="Ig-like_dom"/>
</dbReference>
<dbReference type="PANTHER" id="PTHR10075">
    <property type="entry name" value="BASIGIN RELATED"/>
    <property type="match status" value="1"/>
</dbReference>
<dbReference type="PANTHER" id="PTHR10075:SF101">
    <property type="entry name" value="ZWEI IG DOMAIN PROTEIN ZIG-3"/>
    <property type="match status" value="1"/>
</dbReference>
<dbReference type="InterPro" id="IPR036179">
    <property type="entry name" value="Ig-like_dom_sf"/>
</dbReference>
<dbReference type="EMBL" id="CP092874">
    <property type="protein sequence ID" value="UYV75069.1"/>
    <property type="molecule type" value="Genomic_DNA"/>
</dbReference>
<dbReference type="Proteomes" id="UP001235939">
    <property type="component" value="Chromosome 12"/>
</dbReference>
<name>A0ABY6L2I2_9ARAC</name>
<evidence type="ECO:0000256" key="1">
    <source>
        <dbReference type="ARBA" id="ARBA00023319"/>
    </source>
</evidence>
<dbReference type="InterPro" id="IPR003599">
    <property type="entry name" value="Ig_sub"/>
</dbReference>
<organism evidence="4 5">
    <name type="scientific">Cordylochernes scorpioides</name>
    <dbReference type="NCBI Taxonomy" id="51811"/>
    <lineage>
        <taxon>Eukaryota</taxon>
        <taxon>Metazoa</taxon>
        <taxon>Ecdysozoa</taxon>
        <taxon>Arthropoda</taxon>
        <taxon>Chelicerata</taxon>
        <taxon>Arachnida</taxon>
        <taxon>Pseudoscorpiones</taxon>
        <taxon>Cheliferoidea</taxon>
        <taxon>Chernetidae</taxon>
        <taxon>Cordylochernes</taxon>
    </lineage>
</organism>
<evidence type="ECO:0000256" key="2">
    <source>
        <dbReference type="SAM" id="MobiDB-lite"/>
    </source>
</evidence>
<dbReference type="SUPFAM" id="SSF48726">
    <property type="entry name" value="Immunoglobulin"/>
    <property type="match status" value="2"/>
</dbReference>
<dbReference type="SMART" id="SM00409">
    <property type="entry name" value="IG"/>
    <property type="match status" value="2"/>
</dbReference>
<feature type="domain" description="Ig-like" evidence="3">
    <location>
        <begin position="103"/>
        <end position="189"/>
    </location>
</feature>
<evidence type="ECO:0000313" key="5">
    <source>
        <dbReference type="Proteomes" id="UP001235939"/>
    </source>
</evidence>
<dbReference type="InterPro" id="IPR013783">
    <property type="entry name" value="Ig-like_fold"/>
</dbReference>
<protein>
    <recommendedName>
        <fullName evidence="3">Ig-like domain-containing protein</fullName>
    </recommendedName>
</protein>
<dbReference type="InterPro" id="IPR003598">
    <property type="entry name" value="Ig_sub2"/>
</dbReference>
<dbReference type="Pfam" id="PF13927">
    <property type="entry name" value="Ig_3"/>
    <property type="match status" value="2"/>
</dbReference>
<proteinExistence type="predicted"/>
<gene>
    <name evidence="4" type="ORF">LAZ67_12002347</name>
</gene>
<feature type="domain" description="Ig-like" evidence="3">
    <location>
        <begin position="216"/>
        <end position="302"/>
    </location>
</feature>
<keyword evidence="1" id="KW-0393">Immunoglobulin domain</keyword>
<dbReference type="Gene3D" id="2.60.40.10">
    <property type="entry name" value="Immunoglobulins"/>
    <property type="match status" value="2"/>
</dbReference>
<reference evidence="4 5" key="1">
    <citation type="submission" date="2022-01" db="EMBL/GenBank/DDBJ databases">
        <title>A chromosomal length assembly of Cordylochernes scorpioides.</title>
        <authorList>
            <person name="Zeh D."/>
            <person name="Zeh J."/>
        </authorList>
    </citation>
    <scope>NUCLEOTIDE SEQUENCE [LARGE SCALE GENOMIC DNA]</scope>
    <source>
        <strain evidence="4">IN4F17</strain>
        <tissue evidence="4">Whole Body</tissue>
    </source>
</reference>
<dbReference type="SMART" id="SM00408">
    <property type="entry name" value="IGc2"/>
    <property type="match status" value="2"/>
</dbReference>
<evidence type="ECO:0000259" key="3">
    <source>
        <dbReference type="PROSITE" id="PS50835"/>
    </source>
</evidence>
<evidence type="ECO:0000313" key="4">
    <source>
        <dbReference type="EMBL" id="UYV75069.1"/>
    </source>
</evidence>
<keyword evidence="5" id="KW-1185">Reference proteome</keyword>
<sequence length="310" mass="33875">MEEQTEQSNDATGLSVLQQKTTFEEEEMSPPQGTSADPLTQIADALSKLLVARSPREIDVSPYDGTFEAQSFFDNFDAQADRAELTYTDRLHKLPCYLQGPTPRIQPFQFPEDLTVGSSVSVSCTELGGGRAPVEFRWEKDGAPLRLDPARRVQNYQVVSLLQIDFVAREDAGNYTCLARNPGGRASFTAPLHVKDLDILGAALAEGSLSSPGPTPRIQPFQFPEDLTVGSSVSVSCTELGGGRAPVEFRWEKDGAPLRLDPARRVQNYQVVSLLQIDFVAREDAGNYTCLARNPGGRASFTAPLHVKGR</sequence>